<dbReference type="Proteomes" id="UP000001116">
    <property type="component" value="Plasmid pKRAD01"/>
</dbReference>
<evidence type="ECO:0000259" key="1">
    <source>
        <dbReference type="Pfam" id="PF00188"/>
    </source>
</evidence>
<keyword evidence="3" id="KW-1185">Reference proteome</keyword>
<dbReference type="KEGG" id="kra:Krad_4656"/>
<evidence type="ECO:0000313" key="2">
    <source>
        <dbReference type="EMBL" id="ABS06115.1"/>
    </source>
</evidence>
<gene>
    <name evidence="2" type="ordered locus">Krad_4656</name>
</gene>
<name>A6WH26_KINRD</name>
<proteinExistence type="predicted"/>
<evidence type="ECO:0000313" key="3">
    <source>
        <dbReference type="Proteomes" id="UP000001116"/>
    </source>
</evidence>
<accession>A6WH26</accession>
<feature type="domain" description="SCP" evidence="1">
    <location>
        <begin position="18"/>
        <end position="128"/>
    </location>
</feature>
<keyword evidence="2" id="KW-0614">Plasmid</keyword>
<dbReference type="Gene3D" id="3.40.33.10">
    <property type="entry name" value="CAP"/>
    <property type="match status" value="1"/>
</dbReference>
<geneLocation type="plasmid" evidence="2 3">
    <name>pKRAD01</name>
</geneLocation>
<dbReference type="EMBL" id="CP000751">
    <property type="protein sequence ID" value="ABS06115.1"/>
    <property type="molecule type" value="Genomic_DNA"/>
</dbReference>
<dbReference type="InterPro" id="IPR014044">
    <property type="entry name" value="CAP_dom"/>
</dbReference>
<organism evidence="2 3">
    <name type="scientific">Kineococcus radiotolerans (strain ATCC BAA-149 / DSM 14245 / SRS30216)</name>
    <dbReference type="NCBI Taxonomy" id="266940"/>
    <lineage>
        <taxon>Bacteria</taxon>
        <taxon>Bacillati</taxon>
        <taxon>Actinomycetota</taxon>
        <taxon>Actinomycetes</taxon>
        <taxon>Kineosporiales</taxon>
        <taxon>Kineosporiaceae</taxon>
        <taxon>Kineococcus</taxon>
    </lineage>
</organism>
<dbReference type="SUPFAM" id="SSF55797">
    <property type="entry name" value="PR-1-like"/>
    <property type="match status" value="1"/>
</dbReference>
<dbReference type="HOGENOM" id="CLU_1592383_0_0_11"/>
<sequence length="167" mass="18756">MLSPANAAAPDPRWETARLINVDRAAHGLASLQREAHVDALAQEWAQHIIETDDYNHRTNLNDDIIPGMWMGGETLAMFWVPSGEPISPSRTVQAWIDSERHHHVLLHDQATFIGVGVSCSWEWCVYVANVSRVNPYWKGAPLTVQIVPDPTMKPVVVQRGARKVRH</sequence>
<dbReference type="AlphaFoldDB" id="A6WH26"/>
<dbReference type="InterPro" id="IPR035940">
    <property type="entry name" value="CAP_sf"/>
</dbReference>
<reference evidence="3" key="1">
    <citation type="journal article" date="2008" name="PLoS ONE">
        <title>Survival in nuclear waste, extreme resistance, and potential applications gleaned from the genome sequence of Kineococcus radiotolerans SRS30216.</title>
        <authorList>
            <person name="Bagwell C.E."/>
            <person name="Bhat S."/>
            <person name="Hawkins G.M."/>
            <person name="Smith B.W."/>
            <person name="Biswas T."/>
            <person name="Hoover T.R."/>
            <person name="Saunders E."/>
            <person name="Han C.S."/>
            <person name="Tsodikov O.V."/>
            <person name="Shimkets L.J."/>
        </authorList>
    </citation>
    <scope>NUCLEOTIDE SEQUENCE [LARGE SCALE GENOMIC DNA]</scope>
    <source>
        <strain evidence="3">ATCC BAA-149 / DSM 14245 / SRS30216</strain>
    </source>
</reference>
<protein>
    <submittedName>
        <fullName evidence="2">SCP-like extracellular</fullName>
    </submittedName>
</protein>
<dbReference type="Pfam" id="PF00188">
    <property type="entry name" value="CAP"/>
    <property type="match status" value="1"/>
</dbReference>